<sequence length="37" mass="4545">MIYRCLKKYLEYYKPQIRQRLELILNQLNEESEAIAA</sequence>
<proteinExistence type="predicted"/>
<gene>
    <name evidence="1" type="ORF">COO91_03482</name>
</gene>
<dbReference type="Proteomes" id="UP000232003">
    <property type="component" value="Chromosome"/>
</dbReference>
<dbReference type="KEGG" id="nfl:COO91_03482"/>
<name>A0A2K8SQ26_9NOSO</name>
<dbReference type="EMBL" id="CP024785">
    <property type="protein sequence ID" value="AUB37537.1"/>
    <property type="molecule type" value="Genomic_DNA"/>
</dbReference>
<reference evidence="1 2" key="1">
    <citation type="submission" date="2017-11" db="EMBL/GenBank/DDBJ databases">
        <title>Complete genome of a free-living desiccation-tolerant cyanobacterium and its photosynthetic adaptation to extreme terrestrial habitat.</title>
        <authorList>
            <person name="Shang J."/>
        </authorList>
    </citation>
    <scope>NUCLEOTIDE SEQUENCE [LARGE SCALE GENOMIC DNA]</scope>
    <source>
        <strain evidence="1 2">CCNUN1</strain>
    </source>
</reference>
<organism evidence="1 2">
    <name type="scientific">Nostoc flagelliforme CCNUN1</name>
    <dbReference type="NCBI Taxonomy" id="2038116"/>
    <lineage>
        <taxon>Bacteria</taxon>
        <taxon>Bacillati</taxon>
        <taxon>Cyanobacteriota</taxon>
        <taxon>Cyanophyceae</taxon>
        <taxon>Nostocales</taxon>
        <taxon>Nostocaceae</taxon>
        <taxon>Nostoc</taxon>
    </lineage>
</organism>
<dbReference type="AlphaFoldDB" id="A0A2K8SQ26"/>
<protein>
    <submittedName>
        <fullName evidence="1">Uncharacterized protein</fullName>
    </submittedName>
</protein>
<accession>A0A2K8SQ26</accession>
<evidence type="ECO:0000313" key="1">
    <source>
        <dbReference type="EMBL" id="AUB37537.1"/>
    </source>
</evidence>
<evidence type="ECO:0000313" key="2">
    <source>
        <dbReference type="Proteomes" id="UP000232003"/>
    </source>
</evidence>
<keyword evidence="2" id="KW-1185">Reference proteome</keyword>